<name>A0A9X8R0A7_9ACTN</name>
<comment type="caution">
    <text evidence="2">The sequence shown here is derived from an EMBL/GenBank/DDBJ whole genome shotgun (WGS) entry which is preliminary data.</text>
</comment>
<sequence>MVSVKTVKEPGPSWRPATAVPVSVEDLRLEGEGPADVPVYKPSTASIRPLLTTALPSSGGRARTLAVSEPLPGSGLLPPSNVGLREAPPLTAPGPQRPGCSVTGLHRRLRAAERPRSPTPLTFASHRLGQGEPPESGRRGLDSSPSVDRPLTCLPQAANPAHHKGSVLWQKGATSPEQTSSICVEDLTPSKTAQPGQSSSPATKTAGRACASTPPPRSPANGIRAPSRPLRRSGLLRPVC</sequence>
<feature type="compositionally biased region" description="Polar residues" evidence="1">
    <location>
        <begin position="172"/>
        <end position="182"/>
    </location>
</feature>
<reference evidence="3" key="1">
    <citation type="submission" date="2016-11" db="EMBL/GenBank/DDBJ databases">
        <authorList>
            <person name="Jaros S."/>
            <person name="Januszkiewicz K."/>
            <person name="Wedrychowicz H."/>
        </authorList>
    </citation>
    <scope>NUCLEOTIDE SEQUENCE [LARGE SCALE GENOMIC DNA]</scope>
    <source>
        <strain evidence="3">CGMCC 4.3555</strain>
    </source>
</reference>
<accession>A0A9X8R0A7</accession>
<feature type="region of interest" description="Disordered" evidence="1">
    <location>
        <begin position="54"/>
        <end position="240"/>
    </location>
</feature>
<protein>
    <submittedName>
        <fullName evidence="2">Uncharacterized protein</fullName>
    </submittedName>
</protein>
<evidence type="ECO:0000313" key="3">
    <source>
        <dbReference type="Proteomes" id="UP000184388"/>
    </source>
</evidence>
<evidence type="ECO:0000313" key="2">
    <source>
        <dbReference type="EMBL" id="SHN32514.1"/>
    </source>
</evidence>
<dbReference type="EMBL" id="FRBK01000036">
    <property type="protein sequence ID" value="SHN32514.1"/>
    <property type="molecule type" value="Genomic_DNA"/>
</dbReference>
<gene>
    <name evidence="2" type="ORF">SAMN05216268_13636</name>
</gene>
<dbReference type="AlphaFoldDB" id="A0A9X8R0A7"/>
<proteinExistence type="predicted"/>
<feature type="compositionally biased region" description="Low complexity" evidence="1">
    <location>
        <begin position="224"/>
        <end position="240"/>
    </location>
</feature>
<feature type="compositionally biased region" description="Polar residues" evidence="1">
    <location>
        <begin position="189"/>
        <end position="203"/>
    </location>
</feature>
<organism evidence="2 3">
    <name type="scientific">Streptomyces yunnanensis</name>
    <dbReference type="NCBI Taxonomy" id="156453"/>
    <lineage>
        <taxon>Bacteria</taxon>
        <taxon>Bacillati</taxon>
        <taxon>Actinomycetota</taxon>
        <taxon>Actinomycetes</taxon>
        <taxon>Kitasatosporales</taxon>
        <taxon>Streptomycetaceae</taxon>
        <taxon>Streptomyces</taxon>
    </lineage>
</organism>
<dbReference type="Proteomes" id="UP000184388">
    <property type="component" value="Unassembled WGS sequence"/>
</dbReference>
<evidence type="ECO:0000256" key="1">
    <source>
        <dbReference type="SAM" id="MobiDB-lite"/>
    </source>
</evidence>
<feature type="compositionally biased region" description="Low complexity" evidence="1">
    <location>
        <begin position="70"/>
        <end position="80"/>
    </location>
</feature>